<evidence type="ECO:0000313" key="4">
    <source>
        <dbReference type="Proteomes" id="UP000821853"/>
    </source>
</evidence>
<feature type="transmembrane region" description="Helical" evidence="2">
    <location>
        <begin position="190"/>
        <end position="215"/>
    </location>
</feature>
<evidence type="ECO:0000256" key="2">
    <source>
        <dbReference type="SAM" id="Phobius"/>
    </source>
</evidence>
<proteinExistence type="predicted"/>
<keyword evidence="2" id="KW-1133">Transmembrane helix</keyword>
<evidence type="ECO:0000256" key="1">
    <source>
        <dbReference type="SAM" id="MobiDB-lite"/>
    </source>
</evidence>
<dbReference type="Proteomes" id="UP000821853">
    <property type="component" value="Chromosome 5"/>
</dbReference>
<gene>
    <name evidence="3" type="ORF">HPB48_017818</name>
</gene>
<feature type="compositionally biased region" description="Polar residues" evidence="1">
    <location>
        <begin position="1"/>
        <end position="11"/>
    </location>
</feature>
<feature type="transmembrane region" description="Helical" evidence="2">
    <location>
        <begin position="221"/>
        <end position="245"/>
    </location>
</feature>
<keyword evidence="2" id="KW-0472">Membrane</keyword>
<keyword evidence="4" id="KW-1185">Reference proteome</keyword>
<keyword evidence="2" id="KW-0812">Transmembrane</keyword>
<feature type="transmembrane region" description="Helical" evidence="2">
    <location>
        <begin position="155"/>
        <end position="178"/>
    </location>
</feature>
<dbReference type="VEuPathDB" id="VectorBase:HLOH_041470"/>
<feature type="region of interest" description="Disordered" evidence="1">
    <location>
        <begin position="1"/>
        <end position="78"/>
    </location>
</feature>
<dbReference type="EMBL" id="JABSTR010000007">
    <property type="protein sequence ID" value="KAH9376111.1"/>
    <property type="molecule type" value="Genomic_DNA"/>
</dbReference>
<comment type="caution">
    <text evidence="3">The sequence shown here is derived from an EMBL/GenBank/DDBJ whole genome shotgun (WGS) entry which is preliminary data.</text>
</comment>
<feature type="transmembrane region" description="Helical" evidence="2">
    <location>
        <begin position="132"/>
        <end position="149"/>
    </location>
</feature>
<name>A0A9J6GNH3_HAELO</name>
<protein>
    <submittedName>
        <fullName evidence="3">Uncharacterized protein</fullName>
    </submittedName>
</protein>
<dbReference type="OrthoDB" id="6508022at2759"/>
<dbReference type="AlphaFoldDB" id="A0A9J6GNH3"/>
<accession>A0A9J6GNH3</accession>
<feature type="compositionally biased region" description="Low complexity" evidence="1">
    <location>
        <begin position="13"/>
        <end position="25"/>
    </location>
</feature>
<feature type="compositionally biased region" description="Pro residues" evidence="1">
    <location>
        <begin position="26"/>
        <end position="48"/>
    </location>
</feature>
<feature type="compositionally biased region" description="Low complexity" evidence="1">
    <location>
        <begin position="49"/>
        <end position="59"/>
    </location>
</feature>
<reference evidence="3 4" key="1">
    <citation type="journal article" date="2020" name="Cell">
        <title>Large-Scale Comparative Analyses of Tick Genomes Elucidate Their Genetic Diversity and Vector Capacities.</title>
        <authorList>
            <consortium name="Tick Genome and Microbiome Consortium (TIGMIC)"/>
            <person name="Jia N."/>
            <person name="Wang J."/>
            <person name="Shi W."/>
            <person name="Du L."/>
            <person name="Sun Y."/>
            <person name="Zhan W."/>
            <person name="Jiang J.F."/>
            <person name="Wang Q."/>
            <person name="Zhang B."/>
            <person name="Ji P."/>
            <person name="Bell-Sakyi L."/>
            <person name="Cui X.M."/>
            <person name="Yuan T.T."/>
            <person name="Jiang B.G."/>
            <person name="Yang W.F."/>
            <person name="Lam T.T."/>
            <person name="Chang Q.C."/>
            <person name="Ding S.J."/>
            <person name="Wang X.J."/>
            <person name="Zhu J.G."/>
            <person name="Ruan X.D."/>
            <person name="Zhao L."/>
            <person name="Wei J.T."/>
            <person name="Ye R.Z."/>
            <person name="Que T.C."/>
            <person name="Du C.H."/>
            <person name="Zhou Y.H."/>
            <person name="Cheng J.X."/>
            <person name="Dai P.F."/>
            <person name="Guo W.B."/>
            <person name="Han X.H."/>
            <person name="Huang E.J."/>
            <person name="Li L.F."/>
            <person name="Wei W."/>
            <person name="Gao Y.C."/>
            <person name="Liu J.Z."/>
            <person name="Shao H.Z."/>
            <person name="Wang X."/>
            <person name="Wang C.C."/>
            <person name="Yang T.C."/>
            <person name="Huo Q.B."/>
            <person name="Li W."/>
            <person name="Chen H.Y."/>
            <person name="Chen S.E."/>
            <person name="Zhou L.G."/>
            <person name="Ni X.B."/>
            <person name="Tian J.H."/>
            <person name="Sheng Y."/>
            <person name="Liu T."/>
            <person name="Pan Y.S."/>
            <person name="Xia L.Y."/>
            <person name="Li J."/>
            <person name="Zhao F."/>
            <person name="Cao W.C."/>
        </authorList>
    </citation>
    <scope>NUCLEOTIDE SEQUENCE [LARGE SCALE GENOMIC DNA]</scope>
    <source>
        <strain evidence="3">HaeL-2018</strain>
    </source>
</reference>
<sequence>MSNVETDTSLTAGGPPRSSSGRSIPPGGPPPLPPTNPPSVAPSVPAPYPQSGAPISGPSPSGGPSGPQPGPHRGSVSLSEPQLGLVRWPPALGGARSPALPSRLTARPRRVSVGGSHWQLQLNRGFYRTPEGMMGIAEVLLSFIIVMALSSRGFIFDVFFFLCNLGFTYALMGAIFFLNGLLGSRRGQDLPLLVSVQYYGFGFITFLVTGMTGLVRSELEALPIITGILAVVMAITLLLHAVFLLRTP</sequence>
<evidence type="ECO:0000313" key="3">
    <source>
        <dbReference type="EMBL" id="KAH9376111.1"/>
    </source>
</evidence>
<organism evidence="3 4">
    <name type="scientific">Haemaphysalis longicornis</name>
    <name type="common">Bush tick</name>
    <dbReference type="NCBI Taxonomy" id="44386"/>
    <lineage>
        <taxon>Eukaryota</taxon>
        <taxon>Metazoa</taxon>
        <taxon>Ecdysozoa</taxon>
        <taxon>Arthropoda</taxon>
        <taxon>Chelicerata</taxon>
        <taxon>Arachnida</taxon>
        <taxon>Acari</taxon>
        <taxon>Parasitiformes</taxon>
        <taxon>Ixodida</taxon>
        <taxon>Ixodoidea</taxon>
        <taxon>Ixodidae</taxon>
        <taxon>Haemaphysalinae</taxon>
        <taxon>Haemaphysalis</taxon>
    </lineage>
</organism>